<name>A0A0V1FGJ7_TRIPS</name>
<dbReference type="EMBL" id="JYDT01000098">
    <property type="protein sequence ID" value="KRY85090.1"/>
    <property type="molecule type" value="Genomic_DNA"/>
</dbReference>
<comment type="caution">
    <text evidence="1">The sequence shown here is derived from an EMBL/GenBank/DDBJ whole genome shotgun (WGS) entry which is preliminary data.</text>
</comment>
<protein>
    <submittedName>
        <fullName evidence="1">Uncharacterized protein</fullName>
    </submittedName>
</protein>
<gene>
    <name evidence="1" type="ORF">T4D_12341</name>
</gene>
<dbReference type="Proteomes" id="UP000054995">
    <property type="component" value="Unassembled WGS sequence"/>
</dbReference>
<reference evidence="1 2" key="1">
    <citation type="submission" date="2015-01" db="EMBL/GenBank/DDBJ databases">
        <title>Evolution of Trichinella species and genotypes.</title>
        <authorList>
            <person name="Korhonen P.K."/>
            <person name="Edoardo P."/>
            <person name="Giuseppe L.R."/>
            <person name="Gasser R.B."/>
        </authorList>
    </citation>
    <scope>NUCLEOTIDE SEQUENCE [LARGE SCALE GENOMIC DNA]</scope>
    <source>
        <strain evidence="1">ISS470</strain>
    </source>
</reference>
<evidence type="ECO:0000313" key="1">
    <source>
        <dbReference type="EMBL" id="KRY85090.1"/>
    </source>
</evidence>
<dbReference type="AlphaFoldDB" id="A0A0V1FGJ7"/>
<accession>A0A0V1FGJ7</accession>
<sequence length="90" mass="10698">MPCNIVKEKKYFQTLHVNSLNLSLDEMNNFQDKFFAKIKFINFRADENNYSNEQVHLNLERKNCFHVLLKKCNYQGQQGKAILETILNDN</sequence>
<keyword evidence="2" id="KW-1185">Reference proteome</keyword>
<proteinExistence type="predicted"/>
<organism evidence="1 2">
    <name type="scientific">Trichinella pseudospiralis</name>
    <name type="common">Parasitic roundworm</name>
    <dbReference type="NCBI Taxonomy" id="6337"/>
    <lineage>
        <taxon>Eukaryota</taxon>
        <taxon>Metazoa</taxon>
        <taxon>Ecdysozoa</taxon>
        <taxon>Nematoda</taxon>
        <taxon>Enoplea</taxon>
        <taxon>Dorylaimia</taxon>
        <taxon>Trichinellida</taxon>
        <taxon>Trichinellidae</taxon>
        <taxon>Trichinella</taxon>
    </lineage>
</organism>
<evidence type="ECO:0000313" key="2">
    <source>
        <dbReference type="Proteomes" id="UP000054995"/>
    </source>
</evidence>